<evidence type="ECO:0000256" key="2">
    <source>
        <dbReference type="ARBA" id="ARBA00012415"/>
    </source>
</evidence>
<keyword evidence="3 7" id="KW-0808">Transferase</keyword>
<dbReference type="EC" id="2.7.7.9" evidence="2"/>
<evidence type="ECO:0000256" key="1">
    <source>
        <dbReference type="ARBA" id="ARBA00006890"/>
    </source>
</evidence>
<organism evidence="7 10">
    <name type="scientific">Sulfolobus acidocaldarius</name>
    <dbReference type="NCBI Taxonomy" id="2285"/>
    <lineage>
        <taxon>Archaea</taxon>
        <taxon>Thermoproteota</taxon>
        <taxon>Thermoprotei</taxon>
        <taxon>Sulfolobales</taxon>
        <taxon>Sulfolobaceae</taxon>
        <taxon>Sulfolobus</taxon>
    </lineage>
</organism>
<evidence type="ECO:0000313" key="9">
    <source>
        <dbReference type="Proteomes" id="UP000060043"/>
    </source>
</evidence>
<dbReference type="EMBL" id="CP013694">
    <property type="protein sequence ID" value="ALU29212.1"/>
    <property type="molecule type" value="Genomic_DNA"/>
</dbReference>
<dbReference type="PaxDb" id="1435377-SUSAZ_02135"/>
<dbReference type="OrthoDB" id="15372at2157"/>
<evidence type="ECO:0000259" key="6">
    <source>
        <dbReference type="Pfam" id="PF00483"/>
    </source>
</evidence>
<dbReference type="Proteomes" id="UP000065473">
    <property type="component" value="Chromosome"/>
</dbReference>
<proteinExistence type="inferred from homology"/>
<dbReference type="OMA" id="KTHYGQY"/>
<keyword evidence="4" id="KW-0548">Nucleotidyltransferase</keyword>
<dbReference type="GO" id="GO:0006011">
    <property type="term" value="P:UDP-alpha-D-glucose metabolic process"/>
    <property type="evidence" value="ECO:0007669"/>
    <property type="project" value="InterPro"/>
</dbReference>
<evidence type="ECO:0000313" key="10">
    <source>
        <dbReference type="Proteomes" id="UP000065473"/>
    </source>
</evidence>
<reference evidence="9 10" key="1">
    <citation type="submission" date="2015-12" db="EMBL/GenBank/DDBJ databases">
        <title>A stable core within a dynamic pangenome in Sulfolobus acidocaldarius.</title>
        <authorList>
            <person name="Anderson R."/>
            <person name="Kouris A."/>
            <person name="Seward C."/>
            <person name="Campbell K."/>
            <person name="Whitaker R."/>
        </authorList>
    </citation>
    <scope>NUCLEOTIDE SEQUENCE [LARGE SCALE GENOMIC DNA]</scope>
    <source>
        <strain evidence="7 10">GG12-C01-09</strain>
        <strain evidence="8 9">NG05B_CO5_07</strain>
    </source>
</reference>
<dbReference type="InterPro" id="IPR005771">
    <property type="entry name" value="GalU_uridylyltTrfase_bac/arc"/>
</dbReference>
<dbReference type="CDD" id="cd04181">
    <property type="entry name" value="NTP_transferase"/>
    <property type="match status" value="1"/>
</dbReference>
<evidence type="ECO:0000256" key="3">
    <source>
        <dbReference type="ARBA" id="ARBA00022679"/>
    </source>
</evidence>
<dbReference type="RefSeq" id="WP_011277337.1">
    <property type="nucleotide sequence ID" value="NZ_BHWZ01000001.1"/>
</dbReference>
<name>A0A0U3HEH4_9CREN</name>
<dbReference type="InterPro" id="IPR005835">
    <property type="entry name" value="NTP_transferase_dom"/>
</dbReference>
<sequence length="257" mass="28629">MIEKAVITAAGKGSRMKYITTVLPKALLPLFSSENGDLITRPVIDLIFDSLSSVGVKKFCIVVGKHGKLLMDYLFDMGVTFVFQPHPKGFGDAVLKAEDFSSNDPFIVHADDGVLTGGYKEAVSLFDEVKPDAVLLLREVKNPKRYGIVDVKDEGEYMGHKMYRVIEAQEKPQNPRSNIGISAVYIFSPKIFQGLNKVKVEEGKELELTYGIQNIISEGGEVYGILLKDEKWLNVGDPVSYIDALNLTYSFHVKKYQ</sequence>
<evidence type="ECO:0000256" key="4">
    <source>
        <dbReference type="ARBA" id="ARBA00022695"/>
    </source>
</evidence>
<comment type="catalytic activity">
    <reaction evidence="5">
        <text>alpha-D-glucose 1-phosphate + UTP + H(+) = UDP-alpha-D-glucose + diphosphate</text>
        <dbReference type="Rhea" id="RHEA:19889"/>
        <dbReference type="ChEBI" id="CHEBI:15378"/>
        <dbReference type="ChEBI" id="CHEBI:33019"/>
        <dbReference type="ChEBI" id="CHEBI:46398"/>
        <dbReference type="ChEBI" id="CHEBI:58601"/>
        <dbReference type="ChEBI" id="CHEBI:58885"/>
        <dbReference type="EC" id="2.7.7.9"/>
    </reaction>
</comment>
<accession>A0A0U3HEH4</accession>
<evidence type="ECO:0000313" key="7">
    <source>
        <dbReference type="EMBL" id="ALU29212.1"/>
    </source>
</evidence>
<dbReference type="InterPro" id="IPR029044">
    <property type="entry name" value="Nucleotide-diphossugar_trans"/>
</dbReference>
<gene>
    <name evidence="7" type="ORF">ATY89_04185</name>
    <name evidence="8" type="ORF">ATZ20_07210</name>
</gene>
<dbReference type="Pfam" id="PF00483">
    <property type="entry name" value="NTP_transferase"/>
    <property type="match status" value="1"/>
</dbReference>
<dbReference type="PANTHER" id="PTHR43197:SF1">
    <property type="entry name" value="UTP--GLUCOSE-1-PHOSPHATE URIDYLYLTRANSFERASE"/>
    <property type="match status" value="1"/>
</dbReference>
<dbReference type="GO" id="GO:0003983">
    <property type="term" value="F:UTP:glucose-1-phosphate uridylyltransferase activity"/>
    <property type="evidence" value="ECO:0007669"/>
    <property type="project" value="UniProtKB-EC"/>
</dbReference>
<dbReference type="PANTHER" id="PTHR43197">
    <property type="entry name" value="UTP--GLUCOSE-1-PHOSPHATE URIDYLYLTRANSFERASE"/>
    <property type="match status" value="1"/>
</dbReference>
<dbReference type="Gene3D" id="3.90.550.10">
    <property type="entry name" value="Spore Coat Polysaccharide Biosynthesis Protein SpsA, Chain A"/>
    <property type="match status" value="1"/>
</dbReference>
<feature type="domain" description="Nucleotidyl transferase" evidence="6">
    <location>
        <begin position="4"/>
        <end position="246"/>
    </location>
</feature>
<dbReference type="Proteomes" id="UP000060043">
    <property type="component" value="Chromosome"/>
</dbReference>
<dbReference type="AlphaFoldDB" id="A0A0U3HEH4"/>
<evidence type="ECO:0000256" key="5">
    <source>
        <dbReference type="ARBA" id="ARBA00048128"/>
    </source>
</evidence>
<evidence type="ECO:0000313" key="8">
    <source>
        <dbReference type="EMBL" id="ALU31939.1"/>
    </source>
</evidence>
<dbReference type="SUPFAM" id="SSF53448">
    <property type="entry name" value="Nucleotide-diphospho-sugar transferases"/>
    <property type="match status" value="1"/>
</dbReference>
<comment type="similarity">
    <text evidence="1">Belongs to the UDPGP type 2 family.</text>
</comment>
<dbReference type="STRING" id="1435377.SUSAZ_02135"/>
<dbReference type="GeneID" id="14550950"/>
<dbReference type="EMBL" id="CP013695">
    <property type="protein sequence ID" value="ALU31939.1"/>
    <property type="molecule type" value="Genomic_DNA"/>
</dbReference>
<protein>
    <recommendedName>
        <fullName evidence="2">UTP--glucose-1-phosphate uridylyltransferase</fullName>
        <ecNumber evidence="2">2.7.7.9</ecNumber>
    </recommendedName>
</protein>